<dbReference type="GO" id="GO:0003964">
    <property type="term" value="F:RNA-directed DNA polymerase activity"/>
    <property type="evidence" value="ECO:0007669"/>
    <property type="project" value="UniProtKB-KW"/>
</dbReference>
<evidence type="ECO:0000313" key="3">
    <source>
        <dbReference type="Proteomes" id="UP001458880"/>
    </source>
</evidence>
<gene>
    <name evidence="2" type="ORF">QE152_g9027</name>
</gene>
<reference evidence="2 3" key="1">
    <citation type="journal article" date="2024" name="BMC Genomics">
        <title>De novo assembly and annotation of Popillia japonica's genome with initial clues to its potential as an invasive pest.</title>
        <authorList>
            <person name="Cucini C."/>
            <person name="Boschi S."/>
            <person name="Funari R."/>
            <person name="Cardaioli E."/>
            <person name="Iannotti N."/>
            <person name="Marturano G."/>
            <person name="Paoli F."/>
            <person name="Bruttini M."/>
            <person name="Carapelli A."/>
            <person name="Frati F."/>
            <person name="Nardi F."/>
        </authorList>
    </citation>
    <scope>NUCLEOTIDE SEQUENCE [LARGE SCALE GENOMIC DNA]</scope>
    <source>
        <strain evidence="2">DMR45628</strain>
    </source>
</reference>
<evidence type="ECO:0000313" key="2">
    <source>
        <dbReference type="EMBL" id="KAK9739444.1"/>
    </source>
</evidence>
<protein>
    <submittedName>
        <fullName evidence="2">Reverse transcriptase (RNA-dependent DNA polymerase)</fullName>
    </submittedName>
</protein>
<keyword evidence="2" id="KW-0548">Nucleotidyltransferase</keyword>
<accession>A0AAW1LWC2</accession>
<keyword evidence="2" id="KW-0808">Transferase</keyword>
<keyword evidence="2" id="KW-0695">RNA-directed DNA polymerase</keyword>
<sequence length="102" mass="11906">MTIELTIGSKGLTVIIVYGPDESEKAEIKDAKKIKQAPRCWNKRFGDFLLRLDFKVSQADPCLYIRNQNGRQLLVVLYVDDAWMMDWLRVLIKIAWRSFLSN</sequence>
<organism evidence="2 3">
    <name type="scientific">Popillia japonica</name>
    <name type="common">Japanese beetle</name>
    <dbReference type="NCBI Taxonomy" id="7064"/>
    <lineage>
        <taxon>Eukaryota</taxon>
        <taxon>Metazoa</taxon>
        <taxon>Ecdysozoa</taxon>
        <taxon>Arthropoda</taxon>
        <taxon>Hexapoda</taxon>
        <taxon>Insecta</taxon>
        <taxon>Pterygota</taxon>
        <taxon>Neoptera</taxon>
        <taxon>Endopterygota</taxon>
        <taxon>Coleoptera</taxon>
        <taxon>Polyphaga</taxon>
        <taxon>Scarabaeiformia</taxon>
        <taxon>Scarabaeidae</taxon>
        <taxon>Rutelinae</taxon>
        <taxon>Popillia</taxon>
    </lineage>
</organism>
<dbReference type="AlphaFoldDB" id="A0AAW1LWC2"/>
<dbReference type="Pfam" id="PF07727">
    <property type="entry name" value="RVT_2"/>
    <property type="match status" value="1"/>
</dbReference>
<evidence type="ECO:0000259" key="1">
    <source>
        <dbReference type="Pfam" id="PF07727"/>
    </source>
</evidence>
<dbReference type="InterPro" id="IPR013103">
    <property type="entry name" value="RVT_2"/>
</dbReference>
<dbReference type="Proteomes" id="UP001458880">
    <property type="component" value="Unassembled WGS sequence"/>
</dbReference>
<comment type="caution">
    <text evidence="2">The sequence shown here is derived from an EMBL/GenBank/DDBJ whole genome shotgun (WGS) entry which is preliminary data.</text>
</comment>
<dbReference type="EMBL" id="JASPKY010000075">
    <property type="protein sequence ID" value="KAK9739444.1"/>
    <property type="molecule type" value="Genomic_DNA"/>
</dbReference>
<proteinExistence type="predicted"/>
<feature type="domain" description="Reverse transcriptase Ty1/copia-type" evidence="1">
    <location>
        <begin position="33"/>
        <end position="84"/>
    </location>
</feature>
<keyword evidence="3" id="KW-1185">Reference proteome</keyword>
<name>A0AAW1LWC2_POPJA</name>